<evidence type="ECO:0000313" key="3">
    <source>
        <dbReference type="EMBL" id="SDS53843.1"/>
    </source>
</evidence>
<dbReference type="STRING" id="117157.SAMN04489717_3016"/>
<feature type="transmembrane region" description="Helical" evidence="2">
    <location>
        <begin position="97"/>
        <end position="118"/>
    </location>
</feature>
<evidence type="ECO:0000256" key="1">
    <source>
        <dbReference type="SAM" id="MobiDB-lite"/>
    </source>
</evidence>
<dbReference type="OrthoDB" id="9823237at2"/>
<keyword evidence="2" id="KW-0812">Transmembrane</keyword>
<feature type="transmembrane region" description="Helical" evidence="2">
    <location>
        <begin position="70"/>
        <end position="91"/>
    </location>
</feature>
<keyword evidence="4" id="KW-1185">Reference proteome</keyword>
<feature type="transmembrane region" description="Helical" evidence="2">
    <location>
        <begin position="130"/>
        <end position="150"/>
    </location>
</feature>
<keyword evidence="2" id="KW-1133">Transmembrane helix</keyword>
<dbReference type="AlphaFoldDB" id="A0A1H1T174"/>
<name>A0A1H1T174_9ACTN</name>
<dbReference type="EMBL" id="LT629732">
    <property type="protein sequence ID" value="SDS53843.1"/>
    <property type="molecule type" value="Genomic_DNA"/>
</dbReference>
<evidence type="ECO:0000313" key="4">
    <source>
        <dbReference type="Proteomes" id="UP000198983"/>
    </source>
</evidence>
<sequence length="326" mass="34779">MRDVVLAAVVCGGAVLCVPYLRTVLADAVRTGRWSPGISQEWLQVVVVPVACAAAATLVLWTLRADRPVLAPLVAGTAVLVVHVALARTFFLVADAVGLTPTLAPAVLAALVAGWAGWAGAPGRAWPPRVAGLIVLTGLAVLAVVEHVFAERLDVAVKRQEIRATGLRPLLVEDPSWRLDYVYVAPDGRSISVGYDNAAADNSLSVELTPLDHAPERDLAPAQAERQLVLAGVVRPVLRRLGGRTSPRYLTRVGSQWVRLEFDHGEVNEEEAARLVAGMRAVDPGELADRDAGAATWWRAVRDAAGDDEPTGRWLPGSRRRGRVVG</sequence>
<evidence type="ECO:0000256" key="2">
    <source>
        <dbReference type="SAM" id="Phobius"/>
    </source>
</evidence>
<feature type="region of interest" description="Disordered" evidence="1">
    <location>
        <begin position="306"/>
        <end position="326"/>
    </location>
</feature>
<dbReference type="RefSeq" id="WP_092654268.1">
    <property type="nucleotide sequence ID" value="NZ_LT629732.1"/>
</dbReference>
<proteinExistence type="predicted"/>
<organism evidence="3 4">
    <name type="scientific">Actinopolymorpha singaporensis</name>
    <dbReference type="NCBI Taxonomy" id="117157"/>
    <lineage>
        <taxon>Bacteria</taxon>
        <taxon>Bacillati</taxon>
        <taxon>Actinomycetota</taxon>
        <taxon>Actinomycetes</taxon>
        <taxon>Propionibacteriales</taxon>
        <taxon>Actinopolymorphaceae</taxon>
        <taxon>Actinopolymorpha</taxon>
    </lineage>
</organism>
<keyword evidence="2" id="KW-0472">Membrane</keyword>
<dbReference type="Proteomes" id="UP000198983">
    <property type="component" value="Chromosome I"/>
</dbReference>
<gene>
    <name evidence="3" type="ORF">SAMN04489717_3016</name>
</gene>
<protein>
    <submittedName>
        <fullName evidence="3">Uncharacterized protein</fullName>
    </submittedName>
</protein>
<reference evidence="3 4" key="1">
    <citation type="submission" date="2016-10" db="EMBL/GenBank/DDBJ databases">
        <authorList>
            <person name="de Groot N.N."/>
        </authorList>
    </citation>
    <scope>NUCLEOTIDE SEQUENCE [LARGE SCALE GENOMIC DNA]</scope>
    <source>
        <strain evidence="3 4">DSM 22024</strain>
    </source>
</reference>
<accession>A0A1H1T174</accession>
<feature type="transmembrane region" description="Helical" evidence="2">
    <location>
        <begin position="42"/>
        <end position="63"/>
    </location>
</feature>